<reference evidence="3 4" key="1">
    <citation type="submission" date="2018-05" db="EMBL/GenBank/DDBJ databases">
        <title>Rhodohalobacter halophilus gen. nov., sp. nov., a moderately halophilic member of the family Balneolaceae.</title>
        <authorList>
            <person name="Liu Z.-W."/>
        </authorList>
    </citation>
    <scope>NUCLEOTIDE SEQUENCE [LARGE SCALE GENOMIC DNA]</scope>
    <source>
        <strain evidence="3 4">8A47</strain>
    </source>
</reference>
<evidence type="ECO:0000313" key="3">
    <source>
        <dbReference type="EMBL" id="PWN07445.1"/>
    </source>
</evidence>
<dbReference type="OrthoDB" id="9791529at2"/>
<keyword evidence="2" id="KW-0378">Hydrolase</keyword>
<dbReference type="Gene3D" id="3.10.129.10">
    <property type="entry name" value="Hotdog Thioesterase"/>
    <property type="match status" value="1"/>
</dbReference>
<dbReference type="GO" id="GO:0047617">
    <property type="term" value="F:fatty acyl-CoA hydrolase activity"/>
    <property type="evidence" value="ECO:0007669"/>
    <property type="project" value="TreeGrafter"/>
</dbReference>
<dbReference type="SUPFAM" id="SSF54637">
    <property type="entry name" value="Thioesterase/thiol ester dehydrase-isomerase"/>
    <property type="match status" value="1"/>
</dbReference>
<dbReference type="AlphaFoldDB" id="A0A316TW73"/>
<organism evidence="3 4">
    <name type="scientific">Rhodohalobacter mucosus</name>
    <dbReference type="NCBI Taxonomy" id="2079485"/>
    <lineage>
        <taxon>Bacteria</taxon>
        <taxon>Pseudomonadati</taxon>
        <taxon>Balneolota</taxon>
        <taxon>Balneolia</taxon>
        <taxon>Balneolales</taxon>
        <taxon>Balneolaceae</taxon>
        <taxon>Rhodohalobacter</taxon>
    </lineage>
</organism>
<keyword evidence="4" id="KW-1185">Reference proteome</keyword>
<sequence length="148" mass="17140">MYRPEYDPDIFFHWKTLSVRFRDLDPLNHVNNSVFNTYFEEARIDFIHHVPEMKASMNEGKSFILAHLEMDYVSPVYSGERVIVGSSMKELGNSSVKGIQALYTESTKKLNAVCETTGVWFDLQRNRPARLPEISNPGQYLFKMNKNG</sequence>
<dbReference type="InterPro" id="IPR029069">
    <property type="entry name" value="HotDog_dom_sf"/>
</dbReference>
<dbReference type="InterPro" id="IPR050563">
    <property type="entry name" value="4-hydroxybenzoyl-CoA_TE"/>
</dbReference>
<dbReference type="PANTHER" id="PTHR31793">
    <property type="entry name" value="4-HYDROXYBENZOYL-COA THIOESTERASE FAMILY MEMBER"/>
    <property type="match status" value="1"/>
</dbReference>
<evidence type="ECO:0000313" key="4">
    <source>
        <dbReference type="Proteomes" id="UP000245533"/>
    </source>
</evidence>
<dbReference type="RefSeq" id="WP_109645149.1">
    <property type="nucleotide sequence ID" value="NZ_QGGB01000003.1"/>
</dbReference>
<dbReference type="Proteomes" id="UP000245533">
    <property type="component" value="Unassembled WGS sequence"/>
</dbReference>
<comment type="similarity">
    <text evidence="1">Belongs to the 4-hydroxybenzoyl-CoA thioesterase family.</text>
</comment>
<protein>
    <submittedName>
        <fullName evidence="3">Acyl-CoA thioesterase</fullName>
    </submittedName>
</protein>
<dbReference type="PANTHER" id="PTHR31793:SF27">
    <property type="entry name" value="NOVEL THIOESTERASE SUPERFAMILY DOMAIN AND SAPOSIN A-TYPE DOMAIN CONTAINING PROTEIN (0610012H03RIK)"/>
    <property type="match status" value="1"/>
</dbReference>
<gene>
    <name evidence="3" type="ORF">DDZ15_04050</name>
</gene>
<comment type="caution">
    <text evidence="3">The sequence shown here is derived from an EMBL/GenBank/DDBJ whole genome shotgun (WGS) entry which is preliminary data.</text>
</comment>
<name>A0A316TW73_9BACT</name>
<proteinExistence type="inferred from homology"/>
<dbReference type="EMBL" id="QGGB01000003">
    <property type="protein sequence ID" value="PWN07445.1"/>
    <property type="molecule type" value="Genomic_DNA"/>
</dbReference>
<dbReference type="Pfam" id="PF13279">
    <property type="entry name" value="4HBT_2"/>
    <property type="match status" value="1"/>
</dbReference>
<evidence type="ECO:0000256" key="2">
    <source>
        <dbReference type="ARBA" id="ARBA00022801"/>
    </source>
</evidence>
<accession>A0A316TW73</accession>
<evidence type="ECO:0000256" key="1">
    <source>
        <dbReference type="ARBA" id="ARBA00005953"/>
    </source>
</evidence>
<dbReference type="CDD" id="cd00586">
    <property type="entry name" value="4HBT"/>
    <property type="match status" value="1"/>
</dbReference>